<dbReference type="PANTHER" id="PTHR30346:SF0">
    <property type="entry name" value="HCA OPERON TRANSCRIPTIONAL ACTIVATOR HCAR"/>
    <property type="match status" value="1"/>
</dbReference>
<keyword evidence="3" id="KW-0238">DNA-binding</keyword>
<evidence type="ECO:0000313" key="7">
    <source>
        <dbReference type="EMBL" id="MDK3020399.1"/>
    </source>
</evidence>
<keyword evidence="4" id="KW-0804">Transcription</keyword>
<evidence type="ECO:0000313" key="8">
    <source>
        <dbReference type="Proteomes" id="UP001243757"/>
    </source>
</evidence>
<evidence type="ECO:0000259" key="6">
    <source>
        <dbReference type="PROSITE" id="PS50931"/>
    </source>
</evidence>
<keyword evidence="2" id="KW-0805">Transcription regulation</keyword>
<dbReference type="PANTHER" id="PTHR30346">
    <property type="entry name" value="TRANSCRIPTIONAL DUAL REGULATOR HCAR-RELATED"/>
    <property type="match status" value="1"/>
</dbReference>
<dbReference type="Gene3D" id="3.40.190.10">
    <property type="entry name" value="Periplasmic binding protein-like II"/>
    <property type="match status" value="2"/>
</dbReference>
<proteinExistence type="inferred from homology"/>
<dbReference type="RefSeq" id="WP_284483089.1">
    <property type="nucleotide sequence ID" value="NZ_JASNJD010000025.1"/>
</dbReference>
<evidence type="ECO:0000256" key="1">
    <source>
        <dbReference type="ARBA" id="ARBA00009437"/>
    </source>
</evidence>
<dbReference type="Pfam" id="PF00126">
    <property type="entry name" value="HTH_1"/>
    <property type="match status" value="1"/>
</dbReference>
<dbReference type="Proteomes" id="UP001243757">
    <property type="component" value="Unassembled WGS sequence"/>
</dbReference>
<feature type="region of interest" description="Disordered" evidence="5">
    <location>
        <begin position="297"/>
        <end position="326"/>
    </location>
</feature>
<dbReference type="EMBL" id="JASNJD010000025">
    <property type="protein sequence ID" value="MDK3020399.1"/>
    <property type="molecule type" value="Genomic_DNA"/>
</dbReference>
<evidence type="ECO:0000256" key="2">
    <source>
        <dbReference type="ARBA" id="ARBA00023015"/>
    </source>
</evidence>
<keyword evidence="8" id="KW-1185">Reference proteome</keyword>
<protein>
    <submittedName>
        <fullName evidence="7">LysR substrate-binding domain-containing protein</fullName>
    </submittedName>
</protein>
<name>A0ABT7F7R2_9RHOB</name>
<organism evidence="7 8">
    <name type="scientific">Pseudodonghicola flavimaris</name>
    <dbReference type="NCBI Taxonomy" id="3050036"/>
    <lineage>
        <taxon>Bacteria</taxon>
        <taxon>Pseudomonadati</taxon>
        <taxon>Pseudomonadota</taxon>
        <taxon>Alphaproteobacteria</taxon>
        <taxon>Rhodobacterales</taxon>
        <taxon>Paracoccaceae</taxon>
        <taxon>Pseudodonghicola</taxon>
    </lineage>
</organism>
<reference evidence="7 8" key="1">
    <citation type="submission" date="2023-05" db="EMBL/GenBank/DDBJ databases">
        <title>Pseudodonghicola sp. nov.</title>
        <authorList>
            <person name="Huang J."/>
        </authorList>
    </citation>
    <scope>NUCLEOTIDE SEQUENCE [LARGE SCALE GENOMIC DNA]</scope>
    <source>
        <strain evidence="7 8">IC7</strain>
    </source>
</reference>
<dbReference type="InterPro" id="IPR005119">
    <property type="entry name" value="LysR_subst-bd"/>
</dbReference>
<dbReference type="InterPro" id="IPR000847">
    <property type="entry name" value="LysR_HTH_N"/>
</dbReference>
<gene>
    <name evidence="7" type="ORF">QO033_22165</name>
</gene>
<evidence type="ECO:0000256" key="5">
    <source>
        <dbReference type="SAM" id="MobiDB-lite"/>
    </source>
</evidence>
<dbReference type="InterPro" id="IPR036390">
    <property type="entry name" value="WH_DNA-bd_sf"/>
</dbReference>
<dbReference type="SUPFAM" id="SSF46785">
    <property type="entry name" value="Winged helix' DNA-binding domain"/>
    <property type="match status" value="1"/>
</dbReference>
<sequence length="326" mass="36141">MRKRCELVELRHLHCFLAAAEHGSFRKAALAIGLQQSTISRCIRDLEDRMGASLFHRHSYGVRLTNAGGRFLPRARQIIRSLGEGAAEVSSMGRSEQGRIRIGLYSSIASGFLAELLSNYGRWHSRVDVELVDGNPYDHVAAIRQFELDIAFLTGSKEWSGCEQIHLWSERIFIVLPDNHALVPQTELIWQQLATEAFIVSEAPPGQEIHDHLVRRLADLGSHPTIHVHSVGRDNLLPLVAIGRGLTLVSEAMTVAQFPGIVYRPIKDEILPFSAVWSPANDNPAFRRLLNMAKGKAMGQPNDTVNQGDQELTSAASPSQIRDPSP</sequence>
<dbReference type="PRINTS" id="PR00039">
    <property type="entry name" value="HTHLYSR"/>
</dbReference>
<dbReference type="CDD" id="cd08414">
    <property type="entry name" value="PBP2_LTTR_aromatics_like"/>
    <property type="match status" value="1"/>
</dbReference>
<evidence type="ECO:0000256" key="4">
    <source>
        <dbReference type="ARBA" id="ARBA00023163"/>
    </source>
</evidence>
<dbReference type="InterPro" id="IPR036388">
    <property type="entry name" value="WH-like_DNA-bd_sf"/>
</dbReference>
<dbReference type="SUPFAM" id="SSF53850">
    <property type="entry name" value="Periplasmic binding protein-like II"/>
    <property type="match status" value="1"/>
</dbReference>
<dbReference type="Gene3D" id="1.10.10.10">
    <property type="entry name" value="Winged helix-like DNA-binding domain superfamily/Winged helix DNA-binding domain"/>
    <property type="match status" value="1"/>
</dbReference>
<feature type="compositionally biased region" description="Polar residues" evidence="5">
    <location>
        <begin position="301"/>
        <end position="326"/>
    </location>
</feature>
<dbReference type="Pfam" id="PF03466">
    <property type="entry name" value="LysR_substrate"/>
    <property type="match status" value="1"/>
</dbReference>
<accession>A0ABT7F7R2</accession>
<dbReference type="PROSITE" id="PS50931">
    <property type="entry name" value="HTH_LYSR"/>
    <property type="match status" value="1"/>
</dbReference>
<evidence type="ECO:0000256" key="3">
    <source>
        <dbReference type="ARBA" id="ARBA00023125"/>
    </source>
</evidence>
<comment type="caution">
    <text evidence="7">The sequence shown here is derived from an EMBL/GenBank/DDBJ whole genome shotgun (WGS) entry which is preliminary data.</text>
</comment>
<feature type="domain" description="HTH lysR-type" evidence="6">
    <location>
        <begin position="8"/>
        <end position="65"/>
    </location>
</feature>
<comment type="similarity">
    <text evidence="1">Belongs to the LysR transcriptional regulatory family.</text>
</comment>